<dbReference type="GO" id="GO:0004333">
    <property type="term" value="F:fumarate hydratase activity"/>
    <property type="evidence" value="ECO:0007669"/>
    <property type="project" value="UniProtKB-EC"/>
</dbReference>
<dbReference type="InterPro" id="IPR024083">
    <property type="entry name" value="Fumarase/histidase_N"/>
</dbReference>
<dbReference type="Pfam" id="PF00206">
    <property type="entry name" value="Lyase_1"/>
    <property type="match status" value="1"/>
</dbReference>
<evidence type="ECO:0000259" key="8">
    <source>
        <dbReference type="Pfam" id="PF10415"/>
    </source>
</evidence>
<dbReference type="EMBL" id="JADBEM010000001">
    <property type="protein sequence ID" value="MBE1607021.1"/>
    <property type="molecule type" value="Genomic_DNA"/>
</dbReference>
<comment type="catalytic activity">
    <reaction evidence="1">
        <text>L-aspartate = fumarate + NH4(+)</text>
        <dbReference type="Rhea" id="RHEA:16601"/>
        <dbReference type="ChEBI" id="CHEBI:28938"/>
        <dbReference type="ChEBI" id="CHEBI:29806"/>
        <dbReference type="ChEBI" id="CHEBI:29991"/>
        <dbReference type="EC" id="4.3.1.1"/>
    </reaction>
</comment>
<proteinExistence type="inferred from homology"/>
<keyword evidence="10" id="KW-1185">Reference proteome</keyword>
<gene>
    <name evidence="9" type="ORF">HEB94_003869</name>
</gene>
<dbReference type="Gene3D" id="1.10.275.10">
    <property type="entry name" value="Fumarase/aspartase (N-terminal domain)"/>
    <property type="match status" value="1"/>
</dbReference>
<dbReference type="InterPro" id="IPR018951">
    <property type="entry name" value="Fumarase_C_C"/>
</dbReference>
<keyword evidence="5 9" id="KW-0456">Lyase</keyword>
<dbReference type="GO" id="GO:0008797">
    <property type="term" value="F:aspartate ammonia-lyase activity"/>
    <property type="evidence" value="ECO:0007669"/>
    <property type="project" value="UniProtKB-EC"/>
</dbReference>
<keyword evidence="4" id="KW-0816">Tricarboxylic acid cycle</keyword>
<dbReference type="PANTHER" id="PTHR11444:SF22">
    <property type="entry name" value="FUMARATE HYDRATASE CLASS II"/>
    <property type="match status" value="1"/>
</dbReference>
<comment type="similarity">
    <text evidence="2">Belongs to the class-II fumarase/aspartase family. Fumarase subfamily.</text>
</comment>
<dbReference type="Proteomes" id="UP000638648">
    <property type="component" value="Unassembled WGS sequence"/>
</dbReference>
<dbReference type="Pfam" id="PF10415">
    <property type="entry name" value="FumaraseC_C"/>
    <property type="match status" value="1"/>
</dbReference>
<feature type="compositionally biased region" description="Polar residues" evidence="6">
    <location>
        <begin position="455"/>
        <end position="464"/>
    </location>
</feature>
<dbReference type="GO" id="GO:0006106">
    <property type="term" value="P:fumarate metabolic process"/>
    <property type="evidence" value="ECO:0007669"/>
    <property type="project" value="InterPro"/>
</dbReference>
<feature type="domain" description="Fumarate lyase N-terminal" evidence="7">
    <location>
        <begin position="7"/>
        <end position="330"/>
    </location>
</feature>
<dbReference type="PRINTS" id="PR00149">
    <property type="entry name" value="FUMRATELYASE"/>
</dbReference>
<dbReference type="Gene3D" id="1.20.200.10">
    <property type="entry name" value="Fumarase/aspartase (Central domain)"/>
    <property type="match status" value="1"/>
</dbReference>
<reference evidence="9" key="1">
    <citation type="submission" date="2020-10" db="EMBL/GenBank/DDBJ databases">
        <title>Sequencing the genomes of 1000 actinobacteria strains.</title>
        <authorList>
            <person name="Klenk H.-P."/>
        </authorList>
    </citation>
    <scope>NUCLEOTIDE SEQUENCE</scope>
    <source>
        <strain evidence="9">DSM 45354</strain>
    </source>
</reference>
<dbReference type="AlphaFoldDB" id="A0A927RJA8"/>
<evidence type="ECO:0000256" key="3">
    <source>
        <dbReference type="ARBA" id="ARBA00022490"/>
    </source>
</evidence>
<evidence type="ECO:0000313" key="9">
    <source>
        <dbReference type="EMBL" id="MBE1607021.1"/>
    </source>
</evidence>
<dbReference type="RefSeq" id="WP_192751031.1">
    <property type="nucleotide sequence ID" value="NZ_BAABJL010000151.1"/>
</dbReference>
<keyword evidence="3" id="KW-0963">Cytoplasm</keyword>
<evidence type="ECO:0000313" key="10">
    <source>
        <dbReference type="Proteomes" id="UP000638648"/>
    </source>
</evidence>
<evidence type="ECO:0000256" key="4">
    <source>
        <dbReference type="ARBA" id="ARBA00022532"/>
    </source>
</evidence>
<dbReference type="FunFam" id="1.10.40.30:FF:000002">
    <property type="entry name" value="Fumarate hydratase class II"/>
    <property type="match status" value="1"/>
</dbReference>
<evidence type="ECO:0000256" key="5">
    <source>
        <dbReference type="ARBA" id="ARBA00023239"/>
    </source>
</evidence>
<dbReference type="PANTHER" id="PTHR11444">
    <property type="entry name" value="ASPARTATEAMMONIA/ARGININOSUCCINATE/ADENYLOSUCCINATE LYASE"/>
    <property type="match status" value="1"/>
</dbReference>
<dbReference type="InterPro" id="IPR022761">
    <property type="entry name" value="Fumarate_lyase_N"/>
</dbReference>
<dbReference type="InterPro" id="IPR005677">
    <property type="entry name" value="Fum_hydII"/>
</dbReference>
<sequence length="473" mass="50318">MPEPSEECPRLWGASTDRAVANFAISGQPMPRAFLRTLALVKQAAAETNAELGLLDPLVASAITAAAQEVIEGRHWHQFPVDVYQTGSGTSTNMNCNEVLANLATTRLPTGSARAVHPNDDVNRCQSSNDVIPTTMQLSAAIAVRVALLPAMERLRHALEVKARAFWPVVKVARTHLQDAAPIRLGQEFHGYAGQMEESCRRLRTAMAELLYVPLGGTAAGTGINAHPEFAARTCARLSTRTGLEVRETRNHFHAQATLDVMITAHGLIKAAALAVWKVASDIRLLATGPRAGLGELILPDAGVTSSIMPGKSPPAVLESAHMVVARVVGNDATMGFAQTGSHHELNLMMPVATVSMLESIELLAATADNLATRCVAGIAATGQGPDNLRRSVMLVTALSPLVGYDEAARIAQEALETDRTVHEVAVEHGFTAEQLATLLDPGTLTGAPDLPPYTKNTENTEITEGTDVTERD</sequence>
<feature type="region of interest" description="Disordered" evidence="6">
    <location>
        <begin position="442"/>
        <end position="473"/>
    </location>
</feature>
<feature type="domain" description="Fumarase C C-terminal" evidence="8">
    <location>
        <begin position="395"/>
        <end position="446"/>
    </location>
</feature>
<name>A0A927RJA8_9ACTN</name>
<dbReference type="EC" id="4.2.1.2" evidence="9"/>
<dbReference type="FunFam" id="1.20.200.10:FF:000001">
    <property type="entry name" value="Fumarate hydratase, mitochondrial"/>
    <property type="match status" value="1"/>
</dbReference>
<evidence type="ECO:0000256" key="1">
    <source>
        <dbReference type="ARBA" id="ARBA00001494"/>
    </source>
</evidence>
<evidence type="ECO:0000259" key="7">
    <source>
        <dbReference type="Pfam" id="PF00206"/>
    </source>
</evidence>
<dbReference type="SUPFAM" id="SSF48557">
    <property type="entry name" value="L-aspartase-like"/>
    <property type="match status" value="1"/>
</dbReference>
<evidence type="ECO:0000256" key="6">
    <source>
        <dbReference type="SAM" id="MobiDB-lite"/>
    </source>
</evidence>
<protein>
    <submittedName>
        <fullName evidence="9">Fumarate hydratase class II</fullName>
        <ecNumber evidence="9">4.2.1.2</ecNumber>
    </submittedName>
</protein>
<dbReference type="Gene3D" id="1.10.40.30">
    <property type="entry name" value="Fumarase/aspartase (C-terminal domain)"/>
    <property type="match status" value="1"/>
</dbReference>
<organism evidence="9 10">
    <name type="scientific">Actinopolymorpha pittospori</name>
    <dbReference type="NCBI Taxonomy" id="648752"/>
    <lineage>
        <taxon>Bacteria</taxon>
        <taxon>Bacillati</taxon>
        <taxon>Actinomycetota</taxon>
        <taxon>Actinomycetes</taxon>
        <taxon>Propionibacteriales</taxon>
        <taxon>Actinopolymorphaceae</taxon>
        <taxon>Actinopolymorpha</taxon>
    </lineage>
</organism>
<evidence type="ECO:0000256" key="2">
    <source>
        <dbReference type="ARBA" id="ARBA00009084"/>
    </source>
</evidence>
<accession>A0A927RJA8</accession>
<dbReference type="GO" id="GO:0006099">
    <property type="term" value="P:tricarboxylic acid cycle"/>
    <property type="evidence" value="ECO:0007669"/>
    <property type="project" value="UniProtKB-KW"/>
</dbReference>
<dbReference type="InterPro" id="IPR008948">
    <property type="entry name" value="L-Aspartase-like"/>
</dbReference>
<dbReference type="InterPro" id="IPR000362">
    <property type="entry name" value="Fumarate_lyase_fam"/>
</dbReference>
<comment type="caution">
    <text evidence="9">The sequence shown here is derived from an EMBL/GenBank/DDBJ whole genome shotgun (WGS) entry which is preliminary data.</text>
</comment>